<evidence type="ECO:0000313" key="2">
    <source>
        <dbReference type="EMBL" id="MBA9063957.1"/>
    </source>
</evidence>
<evidence type="ECO:0000256" key="1">
    <source>
        <dbReference type="SAM" id="MobiDB-lite"/>
    </source>
</evidence>
<gene>
    <name evidence="2" type="ORF">GGQ91_003358</name>
</gene>
<keyword evidence="3" id="KW-1185">Reference proteome</keyword>
<comment type="caution">
    <text evidence="2">The sequence shown here is derived from an EMBL/GenBank/DDBJ whole genome shotgun (WGS) entry which is preliminary data.</text>
</comment>
<accession>A0ABR6DDQ9</accession>
<reference evidence="2 3" key="1">
    <citation type="submission" date="2020-08" db="EMBL/GenBank/DDBJ databases">
        <title>Genomic Encyclopedia of Type Strains, Phase IV (KMG-IV): sequencing the most valuable type-strain genomes for metagenomic binning, comparative biology and taxonomic classification.</title>
        <authorList>
            <person name="Goeker M."/>
        </authorList>
    </citation>
    <scope>NUCLEOTIDE SEQUENCE [LARGE SCALE GENOMIC DNA]</scope>
    <source>
        <strain evidence="2 3">DSM 5686</strain>
    </source>
</reference>
<name>A0ABR6DDQ9_9HYPH</name>
<dbReference type="Proteomes" id="UP000565455">
    <property type="component" value="Unassembled WGS sequence"/>
</dbReference>
<proteinExistence type="predicted"/>
<protein>
    <submittedName>
        <fullName evidence="2">Uncharacterized protein</fullName>
    </submittedName>
</protein>
<dbReference type="EMBL" id="JACJIM010000005">
    <property type="protein sequence ID" value="MBA9063957.1"/>
    <property type="molecule type" value="Genomic_DNA"/>
</dbReference>
<sequence>MVSSAPPEKDPLATAAEAVADLPTNVFVTRWQQITGEPPAILLSSYSEMIALLVASVPMAPFPRHGPEPDEAGLDPGAGRDRNEP</sequence>
<evidence type="ECO:0000313" key="3">
    <source>
        <dbReference type="Proteomes" id="UP000565455"/>
    </source>
</evidence>
<organism evidence="2 3">
    <name type="scientific">Methylobacterium fujisawaense</name>
    <dbReference type="NCBI Taxonomy" id="107400"/>
    <lineage>
        <taxon>Bacteria</taxon>
        <taxon>Pseudomonadati</taxon>
        <taxon>Pseudomonadota</taxon>
        <taxon>Alphaproteobacteria</taxon>
        <taxon>Hyphomicrobiales</taxon>
        <taxon>Methylobacteriaceae</taxon>
        <taxon>Methylobacterium</taxon>
    </lineage>
</organism>
<feature type="region of interest" description="Disordered" evidence="1">
    <location>
        <begin position="60"/>
        <end position="85"/>
    </location>
</feature>